<dbReference type="Gene3D" id="6.10.140.140">
    <property type="match status" value="1"/>
</dbReference>
<reference evidence="2" key="3">
    <citation type="submission" date="2025-09" db="UniProtKB">
        <authorList>
            <consortium name="Ensembl"/>
        </authorList>
    </citation>
    <scope>IDENTIFICATION</scope>
</reference>
<evidence type="ECO:0000313" key="2">
    <source>
        <dbReference type="Ensembl" id="ENSACAP00000025152.1"/>
    </source>
</evidence>
<dbReference type="InterPro" id="IPR036051">
    <property type="entry name" value="KRAB_dom_sf"/>
</dbReference>
<dbReference type="InParanoid" id="A0A803SQB2"/>
<dbReference type="CDD" id="cd07765">
    <property type="entry name" value="KRAB_A-box"/>
    <property type="match status" value="1"/>
</dbReference>
<dbReference type="PANTHER" id="PTHR23232:SF142">
    <property type="entry name" value="GASTRULA ZINC FINGER PROTEIN XLCGF57.1-LIKE-RELATED"/>
    <property type="match status" value="1"/>
</dbReference>
<keyword evidence="3" id="KW-1185">Reference proteome</keyword>
<evidence type="ECO:0000259" key="1">
    <source>
        <dbReference type="PROSITE" id="PS50805"/>
    </source>
</evidence>
<dbReference type="Ensembl" id="ENSACAT00000056195.1">
    <property type="protein sequence ID" value="ENSACAP00000025152.1"/>
    <property type="gene ID" value="ENSACAG00000037714.1"/>
</dbReference>
<dbReference type="GO" id="GO:0006355">
    <property type="term" value="P:regulation of DNA-templated transcription"/>
    <property type="evidence" value="ECO:0007669"/>
    <property type="project" value="InterPro"/>
</dbReference>
<dbReference type="PANTHER" id="PTHR23232">
    <property type="entry name" value="KRAB DOMAIN C2H2 ZINC FINGER"/>
    <property type="match status" value="1"/>
</dbReference>
<protein>
    <recommendedName>
        <fullName evidence="1">KRAB domain-containing protein</fullName>
    </recommendedName>
</protein>
<dbReference type="Pfam" id="PF01352">
    <property type="entry name" value="KRAB"/>
    <property type="match status" value="1"/>
</dbReference>
<accession>A0A803SQB2</accession>
<feature type="domain" description="KRAB" evidence="1">
    <location>
        <begin position="11"/>
        <end position="90"/>
    </location>
</feature>
<dbReference type="Proteomes" id="UP000001646">
    <property type="component" value="Unplaced"/>
</dbReference>
<sequence length="90" mass="10592">PSGYSDPYGWISFEEVAVLFSEDEWSLLDRGQKALYKEVMRENYGNVASLGKESRSLELGRCRILQCRAFRIQTLSMLWNHLERKYLGLW</sequence>
<reference evidence="2" key="2">
    <citation type="submission" date="2025-08" db="UniProtKB">
        <authorList>
            <consortium name="Ensembl"/>
        </authorList>
    </citation>
    <scope>IDENTIFICATION</scope>
</reference>
<dbReference type="InterPro" id="IPR001909">
    <property type="entry name" value="KRAB"/>
</dbReference>
<dbReference type="PROSITE" id="PS50805">
    <property type="entry name" value="KRAB"/>
    <property type="match status" value="1"/>
</dbReference>
<organism evidence="2 3">
    <name type="scientific">Anolis carolinensis</name>
    <name type="common">Green anole</name>
    <name type="synonym">American chameleon</name>
    <dbReference type="NCBI Taxonomy" id="28377"/>
    <lineage>
        <taxon>Eukaryota</taxon>
        <taxon>Metazoa</taxon>
        <taxon>Chordata</taxon>
        <taxon>Craniata</taxon>
        <taxon>Vertebrata</taxon>
        <taxon>Euteleostomi</taxon>
        <taxon>Lepidosauria</taxon>
        <taxon>Squamata</taxon>
        <taxon>Bifurcata</taxon>
        <taxon>Unidentata</taxon>
        <taxon>Episquamata</taxon>
        <taxon>Toxicofera</taxon>
        <taxon>Iguania</taxon>
        <taxon>Dactyloidae</taxon>
        <taxon>Anolis</taxon>
    </lineage>
</organism>
<proteinExistence type="predicted"/>
<dbReference type="InterPro" id="IPR050169">
    <property type="entry name" value="Krueppel_C2H2_ZnF"/>
</dbReference>
<name>A0A803SQB2_ANOCA</name>
<dbReference type="AlphaFoldDB" id="A0A803SQB2"/>
<dbReference type="SMART" id="SM00349">
    <property type="entry name" value="KRAB"/>
    <property type="match status" value="1"/>
</dbReference>
<evidence type="ECO:0000313" key="3">
    <source>
        <dbReference type="Proteomes" id="UP000001646"/>
    </source>
</evidence>
<dbReference type="GeneTree" id="ENSGT01150000289158"/>
<dbReference type="SUPFAM" id="SSF109640">
    <property type="entry name" value="KRAB domain (Kruppel-associated box)"/>
    <property type="match status" value="1"/>
</dbReference>
<reference evidence="2" key="1">
    <citation type="submission" date="2009-12" db="EMBL/GenBank/DDBJ databases">
        <title>The Genome Sequence of Anolis carolinensis (Green Anole Lizard).</title>
        <authorList>
            <consortium name="The Genome Sequencing Platform"/>
            <person name="Di Palma F."/>
            <person name="Alfoldi J."/>
            <person name="Heiman D."/>
            <person name="Young S."/>
            <person name="Grabherr M."/>
            <person name="Johnson J."/>
            <person name="Lander E.S."/>
            <person name="Lindblad-Toh K."/>
        </authorList>
    </citation>
    <scope>NUCLEOTIDE SEQUENCE [LARGE SCALE GENOMIC DNA]</scope>
    <source>
        <strain evidence="2">JBL SC #1</strain>
    </source>
</reference>